<evidence type="ECO:0000256" key="1">
    <source>
        <dbReference type="SAM" id="MobiDB-lite"/>
    </source>
</evidence>
<evidence type="ECO:0000313" key="2">
    <source>
        <dbReference type="EMBL" id="KAA8580144.1"/>
    </source>
</evidence>
<name>A0A5J5CDY3_9PERO</name>
<sequence length="128" mass="13823">MSSQITCVGWVAKGIAKETPDKVELSQEELQRIITEAKQELGELAAEDDDEVDEGIACEENPDSNTADVAGGSKDETENGKEEDDELAEYGLDRYDEEDAATASLGDSLAGLTVFSSNEEDPYITIKD</sequence>
<reference evidence="2 3" key="1">
    <citation type="submission" date="2019-08" db="EMBL/GenBank/DDBJ databases">
        <title>A chromosome-level genome assembly, high-density linkage maps, and genome scans reveal the genomic architecture of hybrid incompatibilities underlying speciation via character displacement in darters (Percidae: Etheostominae).</title>
        <authorList>
            <person name="Moran R.L."/>
            <person name="Catchen J.M."/>
            <person name="Fuller R.C."/>
        </authorList>
    </citation>
    <scope>NUCLEOTIDE SEQUENCE [LARGE SCALE GENOMIC DNA]</scope>
    <source>
        <strain evidence="2">EspeVRDwgs_2016</strain>
        <tissue evidence="2">Muscle</tissue>
    </source>
</reference>
<proteinExistence type="predicted"/>
<feature type="compositionally biased region" description="Acidic residues" evidence="1">
    <location>
        <begin position="45"/>
        <end position="62"/>
    </location>
</feature>
<gene>
    <name evidence="2" type="ORF">FQN60_005679</name>
</gene>
<dbReference type="EMBL" id="VOFY01000023">
    <property type="protein sequence ID" value="KAA8580144.1"/>
    <property type="molecule type" value="Genomic_DNA"/>
</dbReference>
<evidence type="ECO:0000313" key="3">
    <source>
        <dbReference type="Proteomes" id="UP000327493"/>
    </source>
</evidence>
<keyword evidence="3" id="KW-1185">Reference proteome</keyword>
<protein>
    <recommendedName>
        <fullName evidence="4">Periodic tryptophan protein 1 homolog</fullName>
    </recommendedName>
</protein>
<feature type="region of interest" description="Disordered" evidence="1">
    <location>
        <begin position="44"/>
        <end position="85"/>
    </location>
</feature>
<dbReference type="PANTHER" id="PTHR14091:SF0">
    <property type="entry name" value="PERIODIC TRYPTOPHAN PROTEIN 1 HOMOLOG"/>
    <property type="match status" value="1"/>
</dbReference>
<dbReference type="GO" id="GO:0006364">
    <property type="term" value="P:rRNA processing"/>
    <property type="evidence" value="ECO:0007669"/>
    <property type="project" value="InterPro"/>
</dbReference>
<evidence type="ECO:0008006" key="4">
    <source>
        <dbReference type="Google" id="ProtNLM"/>
    </source>
</evidence>
<comment type="caution">
    <text evidence="2">The sequence shown here is derived from an EMBL/GenBank/DDBJ whole genome shotgun (WGS) entry which is preliminary data.</text>
</comment>
<dbReference type="AlphaFoldDB" id="A0A5J5CDY3"/>
<dbReference type="Proteomes" id="UP000327493">
    <property type="component" value="Chromosome 23"/>
</dbReference>
<dbReference type="PANTHER" id="PTHR14091">
    <property type="entry name" value="PERIODIC TRYPTOPHAN PROTEIN 1"/>
    <property type="match status" value="1"/>
</dbReference>
<organism evidence="2 3">
    <name type="scientific">Etheostoma spectabile</name>
    <name type="common">orangethroat darter</name>
    <dbReference type="NCBI Taxonomy" id="54343"/>
    <lineage>
        <taxon>Eukaryota</taxon>
        <taxon>Metazoa</taxon>
        <taxon>Chordata</taxon>
        <taxon>Craniata</taxon>
        <taxon>Vertebrata</taxon>
        <taxon>Euteleostomi</taxon>
        <taxon>Actinopterygii</taxon>
        <taxon>Neopterygii</taxon>
        <taxon>Teleostei</taxon>
        <taxon>Neoteleostei</taxon>
        <taxon>Acanthomorphata</taxon>
        <taxon>Eupercaria</taxon>
        <taxon>Perciformes</taxon>
        <taxon>Percoidei</taxon>
        <taxon>Percidae</taxon>
        <taxon>Etheostomatinae</taxon>
        <taxon>Etheostoma</taxon>
    </lineage>
</organism>
<accession>A0A5J5CDY3</accession>
<dbReference type="GO" id="GO:0005634">
    <property type="term" value="C:nucleus"/>
    <property type="evidence" value="ECO:0007669"/>
    <property type="project" value="TreeGrafter"/>
</dbReference>
<dbReference type="InterPro" id="IPR044285">
    <property type="entry name" value="PWP1"/>
</dbReference>